<dbReference type="GO" id="GO:0006417">
    <property type="term" value="P:regulation of translation"/>
    <property type="evidence" value="ECO:0007669"/>
    <property type="project" value="TreeGrafter"/>
</dbReference>
<dbReference type="GO" id="GO:0016989">
    <property type="term" value="F:sigma factor antagonist activity"/>
    <property type="evidence" value="ECO:0007669"/>
    <property type="project" value="TreeGrafter"/>
</dbReference>
<name>A0A9X2JIJ3_9BACT</name>
<proteinExistence type="predicted"/>
<feature type="compositionally biased region" description="Low complexity" evidence="5">
    <location>
        <begin position="303"/>
        <end position="315"/>
    </location>
</feature>
<keyword evidence="4" id="KW-0472">Membrane</keyword>
<dbReference type="InterPro" id="IPR051474">
    <property type="entry name" value="Anti-sigma-K/W_factor"/>
</dbReference>
<feature type="region of interest" description="Disordered" evidence="5">
    <location>
        <begin position="284"/>
        <end position="373"/>
    </location>
</feature>
<dbReference type="EMBL" id="JAMXLR010000028">
    <property type="protein sequence ID" value="MCO6043994.1"/>
    <property type="molecule type" value="Genomic_DNA"/>
</dbReference>
<dbReference type="PANTHER" id="PTHR37461:SF1">
    <property type="entry name" value="ANTI-SIGMA-K FACTOR RSKA"/>
    <property type="match status" value="1"/>
</dbReference>
<evidence type="ECO:0000313" key="7">
    <source>
        <dbReference type="Proteomes" id="UP001155241"/>
    </source>
</evidence>
<evidence type="ECO:0000256" key="2">
    <source>
        <dbReference type="ARBA" id="ARBA00022692"/>
    </source>
</evidence>
<sequence>MSQTPFQPDDELLSAYIDGELSADELRAVEEWIATDPAAQALVEELRNVSNTVQSLPRTAVPAEWTAQLAQRLDEATSSKTSLGAKHEENGQAGGIASLPIGRSKRGWWWSAAAIAAAVAVMAMLPQANLNDQVAKNTPTTKAPAAGSELARAPMLEGTEGERMTMSAPPSDGAAAPSLDALATEDLSADMPTPPEFAPEATPERADFARMAEAPLAATAEPTAPVEPVDNTYLIVWCEVPPETLRQREINNVLGDNGIQIDDRTESWLAAAEPVRQQIAMRNRIAVENSSGPRGRVRSVEGTASRESAAASTRSFAPAEATGRSASPPLAGRNQPTTSDAGVGQENDLDERDRDNKQQDEEADAEADESVEIEGETILVDATADQIASCLAAMQNDPGNYASITVEPVSKQAIAEQLIQNRRGGAAAGRAGLSLRMGVQDGEQNADDAATVDLADSMEGKVAMEAQAANEAEISQQVTELQVQRPQARRLQRPKDWYYYNTAPQDDQQGIPLPVYQDANSKVAAEDKTLANGKTAKLEELNRLVKQQQQVRPQQSLQAPLKEQQPVQVLFVLRNSRLSNPALSAGPATASEIAPAEAMEASPAPASESP</sequence>
<evidence type="ECO:0008006" key="8">
    <source>
        <dbReference type="Google" id="ProtNLM"/>
    </source>
</evidence>
<evidence type="ECO:0000256" key="4">
    <source>
        <dbReference type="ARBA" id="ARBA00023136"/>
    </source>
</evidence>
<dbReference type="RefSeq" id="WP_252852100.1">
    <property type="nucleotide sequence ID" value="NZ_JAMXLR010000028.1"/>
</dbReference>
<feature type="compositionally biased region" description="Low complexity" evidence="5">
    <location>
        <begin position="167"/>
        <end position="177"/>
    </location>
</feature>
<evidence type="ECO:0000256" key="3">
    <source>
        <dbReference type="ARBA" id="ARBA00022989"/>
    </source>
</evidence>
<comment type="subcellular location">
    <subcellularLocation>
        <location evidence="1">Membrane</location>
        <topology evidence="1">Single-pass membrane protein</topology>
    </subcellularLocation>
</comment>
<evidence type="ECO:0000256" key="1">
    <source>
        <dbReference type="ARBA" id="ARBA00004167"/>
    </source>
</evidence>
<dbReference type="Gene3D" id="1.10.10.1320">
    <property type="entry name" value="Anti-sigma factor, zinc-finger domain"/>
    <property type="match status" value="1"/>
</dbReference>
<feature type="compositionally biased region" description="Low complexity" evidence="5">
    <location>
        <begin position="590"/>
        <end position="610"/>
    </location>
</feature>
<organism evidence="6 7">
    <name type="scientific">Aeoliella straminimaris</name>
    <dbReference type="NCBI Taxonomy" id="2954799"/>
    <lineage>
        <taxon>Bacteria</taxon>
        <taxon>Pseudomonadati</taxon>
        <taxon>Planctomycetota</taxon>
        <taxon>Planctomycetia</taxon>
        <taxon>Pirellulales</taxon>
        <taxon>Lacipirellulaceae</taxon>
        <taxon>Aeoliella</taxon>
    </lineage>
</organism>
<dbReference type="PANTHER" id="PTHR37461">
    <property type="entry name" value="ANTI-SIGMA-K FACTOR RSKA"/>
    <property type="match status" value="1"/>
</dbReference>
<feature type="compositionally biased region" description="Acidic residues" evidence="5">
    <location>
        <begin position="361"/>
        <end position="373"/>
    </location>
</feature>
<dbReference type="AlphaFoldDB" id="A0A9X2JIJ3"/>
<keyword evidence="3" id="KW-1133">Transmembrane helix</keyword>
<feature type="region of interest" description="Disordered" evidence="5">
    <location>
        <begin position="76"/>
        <end position="98"/>
    </location>
</feature>
<accession>A0A9X2JIJ3</accession>
<evidence type="ECO:0000256" key="5">
    <source>
        <dbReference type="SAM" id="MobiDB-lite"/>
    </source>
</evidence>
<evidence type="ECO:0000313" key="6">
    <source>
        <dbReference type="EMBL" id="MCO6043994.1"/>
    </source>
</evidence>
<keyword evidence="2" id="KW-0812">Transmembrane</keyword>
<feature type="region of interest" description="Disordered" evidence="5">
    <location>
        <begin position="158"/>
        <end position="177"/>
    </location>
</feature>
<keyword evidence="7" id="KW-1185">Reference proteome</keyword>
<dbReference type="InterPro" id="IPR041916">
    <property type="entry name" value="Anti_sigma_zinc_sf"/>
</dbReference>
<feature type="region of interest" description="Disordered" evidence="5">
    <location>
        <begin position="580"/>
        <end position="610"/>
    </location>
</feature>
<dbReference type="Proteomes" id="UP001155241">
    <property type="component" value="Unassembled WGS sequence"/>
</dbReference>
<comment type="caution">
    <text evidence="6">The sequence shown here is derived from an EMBL/GenBank/DDBJ whole genome shotgun (WGS) entry which is preliminary data.</text>
</comment>
<feature type="compositionally biased region" description="Basic and acidic residues" evidence="5">
    <location>
        <begin position="351"/>
        <end position="360"/>
    </location>
</feature>
<dbReference type="GO" id="GO:0016020">
    <property type="term" value="C:membrane"/>
    <property type="evidence" value="ECO:0007669"/>
    <property type="project" value="UniProtKB-SubCell"/>
</dbReference>
<gene>
    <name evidence="6" type="ORF">NG895_08745</name>
</gene>
<reference evidence="6" key="1">
    <citation type="submission" date="2022-06" db="EMBL/GenBank/DDBJ databases">
        <title>Aeoliella straminimaris, a novel planctomycete from sediments.</title>
        <authorList>
            <person name="Vitorino I.R."/>
            <person name="Lage O.M."/>
        </authorList>
    </citation>
    <scope>NUCLEOTIDE SEQUENCE</scope>
    <source>
        <strain evidence="6">ICT_H6.2</strain>
    </source>
</reference>
<protein>
    <recommendedName>
        <fullName evidence="8">Zinc-finger domain-containing protein</fullName>
    </recommendedName>
</protein>